<name>A0A429ZMS7_9ENTE</name>
<dbReference type="SFLD" id="SFLDG01135">
    <property type="entry name" value="C1.5.6:_HAD__Beta-PGM__Phospha"/>
    <property type="match status" value="1"/>
</dbReference>
<dbReference type="GeneID" id="98568517"/>
<dbReference type="PANTHER" id="PTHR43434">
    <property type="entry name" value="PHOSPHOGLYCOLATE PHOSPHATASE"/>
    <property type="match status" value="1"/>
</dbReference>
<dbReference type="NCBIfam" id="TIGR01509">
    <property type="entry name" value="HAD-SF-IA-v3"/>
    <property type="match status" value="1"/>
</dbReference>
<accession>A0A429ZMS7</accession>
<dbReference type="Gene3D" id="3.40.50.1000">
    <property type="entry name" value="HAD superfamily/HAD-like"/>
    <property type="match status" value="1"/>
</dbReference>
<dbReference type="GO" id="GO:0006281">
    <property type="term" value="P:DNA repair"/>
    <property type="evidence" value="ECO:0007669"/>
    <property type="project" value="TreeGrafter"/>
</dbReference>
<dbReference type="PANTHER" id="PTHR43434:SF26">
    <property type="entry name" value="PYROPHOSPHATASE PPAX"/>
    <property type="match status" value="1"/>
</dbReference>
<dbReference type="InterPro" id="IPR041492">
    <property type="entry name" value="HAD_2"/>
</dbReference>
<dbReference type="Pfam" id="PF13419">
    <property type="entry name" value="HAD_2"/>
    <property type="match status" value="1"/>
</dbReference>
<comment type="caution">
    <text evidence="1">The sequence shown here is derived from an EMBL/GenBank/DDBJ whole genome shotgun (WGS) entry which is preliminary data.</text>
</comment>
<keyword evidence="2" id="KW-1185">Reference proteome</keyword>
<sequence>MSPITAVLFDFDGTIGDTNHLISESYLHVLNKHFPGEYTTDSVRKFNGPALEEVFLGVSPEHGLELVKEYREFNHQMHDELIRAFPDVPESLERLKAHGIKLAVVSTKYNTMLRHGLDVLGLTSYFDVILGGNDYEKVKPDPEPVLLGMSRLGSEKANTIMVGDNWQDIESAHNAGIEGVFVKWSQKTVAEMAPYKPDKIAESMIELTDWILARTTEGKN</sequence>
<dbReference type="FunFam" id="3.40.50.1000:FF:000022">
    <property type="entry name" value="Phosphoglycolate phosphatase"/>
    <property type="match status" value="1"/>
</dbReference>
<dbReference type="EMBL" id="NGJU01000012">
    <property type="protein sequence ID" value="RST95004.1"/>
    <property type="molecule type" value="Genomic_DNA"/>
</dbReference>
<dbReference type="Gene3D" id="1.10.150.240">
    <property type="entry name" value="Putative phosphatase, domain 2"/>
    <property type="match status" value="1"/>
</dbReference>
<evidence type="ECO:0000313" key="2">
    <source>
        <dbReference type="Proteomes" id="UP000287239"/>
    </source>
</evidence>
<dbReference type="AlphaFoldDB" id="A0A429ZMS7"/>
<dbReference type="InterPro" id="IPR050155">
    <property type="entry name" value="HAD-like_hydrolase_sf"/>
</dbReference>
<dbReference type="SUPFAM" id="SSF56784">
    <property type="entry name" value="HAD-like"/>
    <property type="match status" value="1"/>
</dbReference>
<dbReference type="RefSeq" id="WP_126780297.1">
    <property type="nucleotide sequence ID" value="NZ_CAUQJP010000030.1"/>
</dbReference>
<dbReference type="NCBIfam" id="TIGR01549">
    <property type="entry name" value="HAD-SF-IA-v1"/>
    <property type="match status" value="1"/>
</dbReference>
<dbReference type="InterPro" id="IPR036412">
    <property type="entry name" value="HAD-like_sf"/>
</dbReference>
<dbReference type="InterPro" id="IPR006439">
    <property type="entry name" value="HAD-SF_hydro_IA"/>
</dbReference>
<dbReference type="InterPro" id="IPR023198">
    <property type="entry name" value="PGP-like_dom2"/>
</dbReference>
<dbReference type="Proteomes" id="UP000287239">
    <property type="component" value="Unassembled WGS sequence"/>
</dbReference>
<reference evidence="1 2" key="1">
    <citation type="submission" date="2017-05" db="EMBL/GenBank/DDBJ databases">
        <title>Vagococcus spp. assemblies.</title>
        <authorList>
            <person name="Gulvik C.A."/>
        </authorList>
    </citation>
    <scope>NUCLEOTIDE SEQUENCE [LARGE SCALE GENOMIC DNA]</scope>
    <source>
        <strain evidence="1 2">NCFB 2777</strain>
    </source>
</reference>
<dbReference type="SFLD" id="SFLDG01129">
    <property type="entry name" value="C1.5:_HAD__Beta-PGM__Phosphata"/>
    <property type="match status" value="1"/>
</dbReference>
<protein>
    <submittedName>
        <fullName evidence="1">Pyrophosphatase PpaX</fullName>
    </submittedName>
</protein>
<dbReference type="PRINTS" id="PR00413">
    <property type="entry name" value="HADHALOGNASE"/>
</dbReference>
<proteinExistence type="predicted"/>
<dbReference type="OrthoDB" id="9807630at2"/>
<dbReference type="NCBIfam" id="NF009804">
    <property type="entry name" value="PRK13288.1"/>
    <property type="match status" value="1"/>
</dbReference>
<dbReference type="GO" id="GO:0005829">
    <property type="term" value="C:cytosol"/>
    <property type="evidence" value="ECO:0007669"/>
    <property type="project" value="TreeGrafter"/>
</dbReference>
<gene>
    <name evidence="1" type="ORF">CBF35_09045</name>
</gene>
<dbReference type="GO" id="GO:0008967">
    <property type="term" value="F:phosphoglycolate phosphatase activity"/>
    <property type="evidence" value="ECO:0007669"/>
    <property type="project" value="TreeGrafter"/>
</dbReference>
<dbReference type="SFLD" id="SFLDS00003">
    <property type="entry name" value="Haloacid_Dehalogenase"/>
    <property type="match status" value="1"/>
</dbReference>
<organism evidence="1 2">
    <name type="scientific">Vagococcus salmoninarum</name>
    <dbReference type="NCBI Taxonomy" id="2739"/>
    <lineage>
        <taxon>Bacteria</taxon>
        <taxon>Bacillati</taxon>
        <taxon>Bacillota</taxon>
        <taxon>Bacilli</taxon>
        <taxon>Lactobacillales</taxon>
        <taxon>Enterococcaceae</taxon>
        <taxon>Vagococcus</taxon>
    </lineage>
</organism>
<dbReference type="InterPro" id="IPR023214">
    <property type="entry name" value="HAD_sf"/>
</dbReference>
<evidence type="ECO:0000313" key="1">
    <source>
        <dbReference type="EMBL" id="RST95004.1"/>
    </source>
</evidence>